<name>A0A8S9IJ94_BRACR</name>
<accession>A0A8S9IJ94</accession>
<dbReference type="AlphaFoldDB" id="A0A8S9IJ94"/>
<protein>
    <submittedName>
        <fullName evidence="1">Uncharacterized protein</fullName>
    </submittedName>
</protein>
<organism evidence="1">
    <name type="scientific">Brassica cretica</name>
    <name type="common">Mustard</name>
    <dbReference type="NCBI Taxonomy" id="69181"/>
    <lineage>
        <taxon>Eukaryota</taxon>
        <taxon>Viridiplantae</taxon>
        <taxon>Streptophyta</taxon>
        <taxon>Embryophyta</taxon>
        <taxon>Tracheophyta</taxon>
        <taxon>Spermatophyta</taxon>
        <taxon>Magnoliopsida</taxon>
        <taxon>eudicotyledons</taxon>
        <taxon>Gunneridae</taxon>
        <taxon>Pentapetalae</taxon>
        <taxon>rosids</taxon>
        <taxon>malvids</taxon>
        <taxon>Brassicales</taxon>
        <taxon>Brassicaceae</taxon>
        <taxon>Brassiceae</taxon>
        <taxon>Brassica</taxon>
    </lineage>
</organism>
<reference evidence="1" key="1">
    <citation type="submission" date="2019-12" db="EMBL/GenBank/DDBJ databases">
        <title>Genome sequencing and annotation of Brassica cretica.</title>
        <authorList>
            <person name="Studholme D.J."/>
            <person name="Sarris P.F."/>
        </authorList>
    </citation>
    <scope>NUCLEOTIDE SEQUENCE</scope>
    <source>
        <strain evidence="1">PFS-102/07</strain>
        <tissue evidence="1">Leaf</tissue>
    </source>
</reference>
<evidence type="ECO:0000313" key="1">
    <source>
        <dbReference type="EMBL" id="KAF2570031.1"/>
    </source>
</evidence>
<proteinExistence type="predicted"/>
<gene>
    <name evidence="1" type="ORF">F2Q70_00003320</name>
</gene>
<dbReference type="EMBL" id="QGKY02001015">
    <property type="protein sequence ID" value="KAF2570031.1"/>
    <property type="molecule type" value="Genomic_DNA"/>
</dbReference>
<comment type="caution">
    <text evidence="1">The sequence shown here is derived from an EMBL/GenBank/DDBJ whole genome shotgun (WGS) entry which is preliminary data.</text>
</comment>
<sequence>MARSLRSDRAPTRLGPYVATELQPSSVATQRPSTYTAWSLRNDRNFPKRRYDTNPCILVYSLMLSPVGHG</sequence>